<dbReference type="Proteomes" id="UP000481643">
    <property type="component" value="Unassembled WGS sequence"/>
</dbReference>
<organism evidence="5 6">
    <name type="scientific">Brucella tritici</name>
    <dbReference type="NCBI Taxonomy" id="94626"/>
    <lineage>
        <taxon>Bacteria</taxon>
        <taxon>Pseudomonadati</taxon>
        <taxon>Pseudomonadota</taxon>
        <taxon>Alphaproteobacteria</taxon>
        <taxon>Hyphomicrobiales</taxon>
        <taxon>Brucellaceae</taxon>
        <taxon>Brucella/Ochrobactrum group</taxon>
        <taxon>Brucella</taxon>
    </lineage>
</organism>
<name>A0A6L3YWY4_9HYPH</name>
<feature type="domain" description="Phage tail tape measure protein" evidence="4">
    <location>
        <begin position="115"/>
        <end position="301"/>
    </location>
</feature>
<keyword evidence="3" id="KW-0812">Transmembrane</keyword>
<feature type="region of interest" description="Disordered" evidence="2">
    <location>
        <begin position="610"/>
        <end position="631"/>
    </location>
</feature>
<evidence type="ECO:0000259" key="4">
    <source>
        <dbReference type="Pfam" id="PF10145"/>
    </source>
</evidence>
<dbReference type="PANTHER" id="PTHR37813:SF1">
    <property type="entry name" value="FELS-2 PROPHAGE PROTEIN"/>
    <property type="match status" value="1"/>
</dbReference>
<dbReference type="NCBIfam" id="TIGR01760">
    <property type="entry name" value="tape_meas_TP901"/>
    <property type="match status" value="1"/>
</dbReference>
<keyword evidence="3" id="KW-1133">Transmembrane helix</keyword>
<protein>
    <submittedName>
        <fullName evidence="5">Phage tail tape measure protein</fullName>
    </submittedName>
</protein>
<dbReference type="EMBL" id="WBVX01000002">
    <property type="protein sequence ID" value="KAB2689645.1"/>
    <property type="molecule type" value="Genomic_DNA"/>
</dbReference>
<evidence type="ECO:0000313" key="5">
    <source>
        <dbReference type="EMBL" id="KAB2689645.1"/>
    </source>
</evidence>
<reference evidence="5 6" key="1">
    <citation type="submission" date="2019-09" db="EMBL/GenBank/DDBJ databases">
        <title>Taxonomic organization of the family Brucellaceae based on a phylogenomic approach.</title>
        <authorList>
            <person name="Leclercq S."/>
            <person name="Cloeckaert A."/>
            <person name="Zygmunt M.S."/>
        </authorList>
    </citation>
    <scope>NUCLEOTIDE SEQUENCE [LARGE SCALE GENOMIC DNA]</scope>
    <source>
        <strain evidence="5 6">WS1830</strain>
    </source>
</reference>
<evidence type="ECO:0000256" key="2">
    <source>
        <dbReference type="SAM" id="MobiDB-lite"/>
    </source>
</evidence>
<evidence type="ECO:0000313" key="6">
    <source>
        <dbReference type="Proteomes" id="UP000481643"/>
    </source>
</evidence>
<dbReference type="Pfam" id="PF10145">
    <property type="entry name" value="PhageMin_Tail"/>
    <property type="match status" value="1"/>
</dbReference>
<evidence type="ECO:0000256" key="3">
    <source>
        <dbReference type="SAM" id="Phobius"/>
    </source>
</evidence>
<dbReference type="InterPro" id="IPR010090">
    <property type="entry name" value="Phage_tape_meas"/>
</dbReference>
<dbReference type="RefSeq" id="WP_151651025.1">
    <property type="nucleotide sequence ID" value="NZ_WBVX01000002.1"/>
</dbReference>
<dbReference type="PANTHER" id="PTHR37813">
    <property type="entry name" value="FELS-2 PROPHAGE PROTEIN"/>
    <property type="match status" value="1"/>
</dbReference>
<gene>
    <name evidence="5" type="ORF">F9L08_03020</name>
</gene>
<keyword evidence="1" id="KW-1188">Viral release from host cell</keyword>
<sequence length="757" mass="78875">MANLTSVLTVRLIDAVAGPARAAANSIRGIGNAVDSTNARRLAIGGAVSTMVSDVGKQTQVLKRNLHNMTTGLSMPAGFLTFFGARAVYDFEKTSNALQAVTDITDEQRKSIQNYAKELNELFPATNSEIMKGAYELGRAGFKYDQIMGSMKGMLNLALAGDIAIKESSDIATNILTAMRLPMKTVEQASDSLTRVNDALAYSASNSNTDVRMMGETFKYVGPMAAAAGMSIEQVAAASMVMARNGIRASEAGVAMRSALVRMVRPTKPMLQALSRLNVDIDKFVKGGRQISAQDVISSLAVDGIDASSFSKQIEQVLNDPSLNTSLSKLSAKLTEIIGGDGSAVDKSKLAETITDVLTAAGSEVDFFGFIRALREKGADLGDIARIFDARQGSRLITLLAGDLDKALSDVEKNSKGATDRMAKTMMKGIVGDWAEFEASVENLFVSIAESGVLKTASEAFKLAADGLKSLAQSNPKLLEFGTYALMIAGVLGPIALVGGGVISFFTSLLAMLLLVTKVGRGALGVAGAAMGISGAAGATGAGAAAAGAAAGAGAASKGSSLLGKAAKGAGIIGTAWTIKEVLDAVDPEGNLWGLTSGIDAWIESKTGINPSKVGGSQRVGPEATPEEGRAHDISEWQARQAEIDARLAQIEKNTHPAMRDMPNIERDNLQAERSMLDQQINAAIPQAQPAEAAAAAKQTMDGYNAALSTELSAAEAQIDAFMARIKQKMATTLSPVISPRLDTSSISGLHADIGVE</sequence>
<evidence type="ECO:0000256" key="1">
    <source>
        <dbReference type="ARBA" id="ARBA00022612"/>
    </source>
</evidence>
<proteinExistence type="predicted"/>
<comment type="caution">
    <text evidence="5">The sequence shown here is derived from an EMBL/GenBank/DDBJ whole genome shotgun (WGS) entry which is preliminary data.</text>
</comment>
<dbReference type="AlphaFoldDB" id="A0A6L3YWY4"/>
<accession>A0A6L3YWY4</accession>
<keyword evidence="3" id="KW-0472">Membrane</keyword>
<feature type="transmembrane region" description="Helical" evidence="3">
    <location>
        <begin position="484"/>
        <end position="516"/>
    </location>
</feature>